<comment type="caution">
    <text evidence="3">The sequence shown here is derived from an EMBL/GenBank/DDBJ whole genome shotgun (WGS) entry which is preliminary data.</text>
</comment>
<dbReference type="EMBL" id="JAMQOL010000047">
    <property type="protein sequence ID" value="MCM4082316.1"/>
    <property type="molecule type" value="Genomic_DNA"/>
</dbReference>
<feature type="domain" description="AB hydrolase-1" evidence="2">
    <location>
        <begin position="44"/>
        <end position="258"/>
    </location>
</feature>
<gene>
    <name evidence="3" type="ORF">LXN57_32585</name>
</gene>
<proteinExistence type="predicted"/>
<dbReference type="Proteomes" id="UP001523216">
    <property type="component" value="Unassembled WGS sequence"/>
</dbReference>
<evidence type="ECO:0000256" key="1">
    <source>
        <dbReference type="SAM" id="SignalP"/>
    </source>
</evidence>
<keyword evidence="4" id="KW-1185">Reference proteome</keyword>
<reference evidence="3 4" key="1">
    <citation type="submission" date="2022-06" db="EMBL/GenBank/DDBJ databases">
        <title>Actinoplanes abujensis sp. nov., isolated from Nigerian arid soil.</title>
        <authorList>
            <person name="Ding P."/>
        </authorList>
    </citation>
    <scope>NUCLEOTIDE SEQUENCE [LARGE SCALE GENOMIC DNA]</scope>
    <source>
        <strain evidence="4">TRM88002</strain>
    </source>
</reference>
<dbReference type="InterPro" id="IPR052897">
    <property type="entry name" value="Sec-Metab_Biosynth_Hydrolase"/>
</dbReference>
<protein>
    <submittedName>
        <fullName evidence="3">Alpha/beta hydrolase</fullName>
    </submittedName>
</protein>
<dbReference type="GO" id="GO:0016787">
    <property type="term" value="F:hydrolase activity"/>
    <property type="evidence" value="ECO:0007669"/>
    <property type="project" value="UniProtKB-KW"/>
</dbReference>
<dbReference type="InterPro" id="IPR029058">
    <property type="entry name" value="AB_hydrolase_fold"/>
</dbReference>
<dbReference type="Pfam" id="PF12697">
    <property type="entry name" value="Abhydrolase_6"/>
    <property type="match status" value="1"/>
</dbReference>
<keyword evidence="3" id="KW-0378">Hydrolase</keyword>
<dbReference type="PANTHER" id="PTHR37017">
    <property type="entry name" value="AB HYDROLASE-1 DOMAIN-CONTAINING PROTEIN-RELATED"/>
    <property type="match status" value="1"/>
</dbReference>
<evidence type="ECO:0000259" key="2">
    <source>
        <dbReference type="Pfam" id="PF12697"/>
    </source>
</evidence>
<sequence length="273" mass="28120">MSRIRRTRVLGLAASALLAAGIFSTAGPSAASATHGQSRSKPTIVLVHGAFADSSGWNGVTRRLLDDGYPVVAAANPLRGVASDATALKALLTSIKGPVVLVGHSYGGLVISTAAAGNANVRALVYVAAFAPEPGESAADLSAKYPGSTLGETLRPVPLSDGDVDQYVDQALFRKQFAADVPARDAALMAVAQRPITASALNEDATGPQAWHGVRSYFLIAEADKNIPPAVQHFMAERAHGVVKSVKGGSHAVFASQPGISTSFIERAARETA</sequence>
<feature type="chain" id="PRO_5045169807" evidence="1">
    <location>
        <begin position="27"/>
        <end position="273"/>
    </location>
</feature>
<dbReference type="PROSITE" id="PS51318">
    <property type="entry name" value="TAT"/>
    <property type="match status" value="1"/>
</dbReference>
<evidence type="ECO:0000313" key="4">
    <source>
        <dbReference type="Proteomes" id="UP001523216"/>
    </source>
</evidence>
<name>A0ABT0Y8F6_9ACTN</name>
<dbReference type="RefSeq" id="WP_251802034.1">
    <property type="nucleotide sequence ID" value="NZ_JAMQOL010000047.1"/>
</dbReference>
<dbReference type="SUPFAM" id="SSF53474">
    <property type="entry name" value="alpha/beta-Hydrolases"/>
    <property type="match status" value="1"/>
</dbReference>
<dbReference type="InterPro" id="IPR006311">
    <property type="entry name" value="TAT_signal"/>
</dbReference>
<organism evidence="3 4">
    <name type="scientific">Paractinoplanes hotanensis</name>
    <dbReference type="NCBI Taxonomy" id="2906497"/>
    <lineage>
        <taxon>Bacteria</taxon>
        <taxon>Bacillati</taxon>
        <taxon>Actinomycetota</taxon>
        <taxon>Actinomycetes</taxon>
        <taxon>Micromonosporales</taxon>
        <taxon>Micromonosporaceae</taxon>
        <taxon>Paractinoplanes</taxon>
    </lineage>
</organism>
<evidence type="ECO:0000313" key="3">
    <source>
        <dbReference type="EMBL" id="MCM4082316.1"/>
    </source>
</evidence>
<dbReference type="PANTHER" id="PTHR37017:SF11">
    <property type="entry name" value="ESTERASE_LIPASE_THIOESTERASE DOMAIN-CONTAINING PROTEIN"/>
    <property type="match status" value="1"/>
</dbReference>
<keyword evidence="1" id="KW-0732">Signal</keyword>
<dbReference type="InterPro" id="IPR000073">
    <property type="entry name" value="AB_hydrolase_1"/>
</dbReference>
<accession>A0ABT0Y8F6</accession>
<feature type="signal peptide" evidence="1">
    <location>
        <begin position="1"/>
        <end position="26"/>
    </location>
</feature>
<dbReference type="Gene3D" id="3.40.50.1820">
    <property type="entry name" value="alpha/beta hydrolase"/>
    <property type="match status" value="1"/>
</dbReference>